<dbReference type="EMBL" id="JBIHMM010000001">
    <property type="protein sequence ID" value="MFH0253641.1"/>
    <property type="molecule type" value="Genomic_DNA"/>
</dbReference>
<proteinExistence type="predicted"/>
<name>A0ABW7I7B8_9RHOB</name>
<keyword evidence="3" id="KW-0812">Transmembrane</keyword>
<evidence type="ECO:0000313" key="5">
    <source>
        <dbReference type="Proteomes" id="UP001607157"/>
    </source>
</evidence>
<feature type="transmembrane region" description="Helical" evidence="3">
    <location>
        <begin position="456"/>
        <end position="476"/>
    </location>
</feature>
<dbReference type="RefSeq" id="WP_377172735.1">
    <property type="nucleotide sequence ID" value="NZ_JBHTJC010000005.1"/>
</dbReference>
<dbReference type="Proteomes" id="UP001607157">
    <property type="component" value="Unassembled WGS sequence"/>
</dbReference>
<keyword evidence="3" id="KW-0472">Membrane</keyword>
<keyword evidence="5" id="KW-1185">Reference proteome</keyword>
<comment type="caution">
    <text evidence="4">The sequence shown here is derived from an EMBL/GenBank/DDBJ whole genome shotgun (WGS) entry which is preliminary data.</text>
</comment>
<dbReference type="InterPro" id="IPR050445">
    <property type="entry name" value="Bact_polysacc_biosynth/exp"/>
</dbReference>
<keyword evidence="1" id="KW-0175">Coiled coil</keyword>
<gene>
    <name evidence="4" type="ORF">ACGRVM_07040</name>
</gene>
<protein>
    <submittedName>
        <fullName evidence="4">Capsule biosynthesis protein</fullName>
    </submittedName>
</protein>
<organism evidence="4 5">
    <name type="scientific">Roseovarius aquimarinus</name>
    <dbReference type="NCBI Taxonomy" id="1229156"/>
    <lineage>
        <taxon>Bacteria</taxon>
        <taxon>Pseudomonadati</taxon>
        <taxon>Pseudomonadota</taxon>
        <taxon>Alphaproteobacteria</taxon>
        <taxon>Rhodobacterales</taxon>
        <taxon>Roseobacteraceae</taxon>
        <taxon>Roseovarius</taxon>
    </lineage>
</organism>
<evidence type="ECO:0000256" key="3">
    <source>
        <dbReference type="SAM" id="Phobius"/>
    </source>
</evidence>
<evidence type="ECO:0000256" key="2">
    <source>
        <dbReference type="SAM" id="MobiDB-lite"/>
    </source>
</evidence>
<dbReference type="PANTHER" id="PTHR32309">
    <property type="entry name" value="TYROSINE-PROTEIN KINASE"/>
    <property type="match status" value="1"/>
</dbReference>
<dbReference type="PANTHER" id="PTHR32309:SF13">
    <property type="entry name" value="FERRIC ENTEROBACTIN TRANSPORT PROTEIN FEPE"/>
    <property type="match status" value="1"/>
</dbReference>
<sequence length="482" mass="51916">MAARQKHSIENAPVRPSTERRLGDVLERARGLGFDVKSGTEAVRVMLRSGRNPFYPAPDAKAAGEKAQTPSAPVALAGETLPRRPQPEPNALGQTGRSEDAEDAAQIEMLRGELAEQGRRRALDLAARLGGFILLPTLVIWGYLGHVATPLYATDAEFLIIGADSRGAGGSGMFGALAPAGSPDAIAVQSYLMSKDAMLRLDADAGYRAHFSRPDLDYFTRVAPDAPLEDLFDLYARNVTVGFDPTEGVIRMEVRAADAASAQGFAERLISYAEERVDSLSARKRADAVASAEAAVRDAEAQRRAAQTALLRLQQSGEMLDPDGRVASLRSQITSLEVEMQQEELRLAALLDNPRPQQARVDVSTAALARMQDALDRLLDETNRQTGDSSSLAQLSGQIQLATADLEARDRMLQAAIERLDAARIEADAQARYLTVAVQPVRPEIAAYPKVIEGTLIAFLIFSGLYVMGAITVSIVRELVSA</sequence>
<evidence type="ECO:0000313" key="4">
    <source>
        <dbReference type="EMBL" id="MFH0253641.1"/>
    </source>
</evidence>
<feature type="coiled-coil region" evidence="1">
    <location>
        <begin position="289"/>
        <end position="353"/>
    </location>
</feature>
<feature type="transmembrane region" description="Helical" evidence="3">
    <location>
        <begin position="125"/>
        <end position="144"/>
    </location>
</feature>
<feature type="region of interest" description="Disordered" evidence="2">
    <location>
        <begin position="77"/>
        <end position="102"/>
    </location>
</feature>
<evidence type="ECO:0000256" key="1">
    <source>
        <dbReference type="SAM" id="Coils"/>
    </source>
</evidence>
<keyword evidence="3" id="KW-1133">Transmembrane helix</keyword>
<accession>A0ABW7I7B8</accession>
<reference evidence="4 5" key="1">
    <citation type="submission" date="2024-10" db="EMBL/GenBank/DDBJ databases">
        <authorList>
            <person name="Yang X.-N."/>
        </authorList>
    </citation>
    <scope>NUCLEOTIDE SEQUENCE [LARGE SCALE GENOMIC DNA]</scope>
    <source>
        <strain evidence="4 5">CAU 1059</strain>
    </source>
</reference>
<feature type="region of interest" description="Disordered" evidence="2">
    <location>
        <begin position="1"/>
        <end position="22"/>
    </location>
</feature>